<dbReference type="SUPFAM" id="SSF52009">
    <property type="entry name" value="Phosphohistidine domain"/>
    <property type="match status" value="1"/>
</dbReference>
<keyword evidence="7" id="KW-0479">Metal-binding</keyword>
<evidence type="ECO:0000259" key="13">
    <source>
        <dbReference type="Pfam" id="PF00391"/>
    </source>
</evidence>
<dbReference type="Pfam" id="PF01326">
    <property type="entry name" value="PPDK_N"/>
    <property type="match status" value="3"/>
</dbReference>
<feature type="domain" description="Pyruvate phosphate dikinase AMP/ATP-binding" evidence="14">
    <location>
        <begin position="22"/>
        <end position="59"/>
    </location>
</feature>
<evidence type="ECO:0000259" key="14">
    <source>
        <dbReference type="Pfam" id="PF01326"/>
    </source>
</evidence>
<dbReference type="Gene3D" id="1.20.80.30">
    <property type="match status" value="1"/>
</dbReference>
<keyword evidence="6 16" id="KW-0808">Transferase</keyword>
<feature type="domain" description="Pyruvate phosphate dikinase AMP/ATP-binding" evidence="14">
    <location>
        <begin position="66"/>
        <end position="297"/>
    </location>
</feature>
<evidence type="ECO:0000256" key="12">
    <source>
        <dbReference type="PIRNR" id="PIRNR000853"/>
    </source>
</evidence>
<dbReference type="RefSeq" id="WP_260748272.1">
    <property type="nucleotide sequence ID" value="NZ_CP092109.1"/>
</dbReference>
<dbReference type="EC" id="2.7.9.1" evidence="4 12"/>
<dbReference type="Gene3D" id="3.30.1490.20">
    <property type="entry name" value="ATP-grasp fold, A domain"/>
    <property type="match status" value="1"/>
</dbReference>
<dbReference type="InterPro" id="IPR010121">
    <property type="entry name" value="Pyruvate_phosphate_dikinase"/>
</dbReference>
<dbReference type="InterPro" id="IPR000121">
    <property type="entry name" value="PEP_util_C"/>
</dbReference>
<feature type="domain" description="Pyruvate phosphate dikinase AMP/ATP-binding" evidence="14">
    <location>
        <begin position="313"/>
        <end position="369"/>
    </location>
</feature>
<evidence type="ECO:0000256" key="1">
    <source>
        <dbReference type="ARBA" id="ARBA00001946"/>
    </source>
</evidence>
<organism evidence="16 17">
    <name type="scientific">Geoalkalibacter halelectricus</name>
    <dbReference type="NCBI Taxonomy" id="2847045"/>
    <lineage>
        <taxon>Bacteria</taxon>
        <taxon>Pseudomonadati</taxon>
        <taxon>Thermodesulfobacteriota</taxon>
        <taxon>Desulfuromonadia</taxon>
        <taxon>Desulfuromonadales</taxon>
        <taxon>Geoalkalibacteraceae</taxon>
        <taxon>Geoalkalibacter</taxon>
    </lineage>
</organism>
<evidence type="ECO:0000256" key="3">
    <source>
        <dbReference type="ARBA" id="ARBA00007837"/>
    </source>
</evidence>
<gene>
    <name evidence="16" type="primary">ppdK</name>
    <name evidence="16" type="ORF">L9S41_00630</name>
</gene>
<dbReference type="Gene3D" id="3.30.470.20">
    <property type="entry name" value="ATP-grasp fold, B domain"/>
    <property type="match status" value="1"/>
</dbReference>
<dbReference type="InterPro" id="IPR002192">
    <property type="entry name" value="PPDK_AMP/ATP-bd"/>
</dbReference>
<evidence type="ECO:0000256" key="11">
    <source>
        <dbReference type="ARBA" id="ARBA00022842"/>
    </source>
</evidence>
<comment type="cofactor">
    <cofactor evidence="1 12">
        <name>Mg(2+)</name>
        <dbReference type="ChEBI" id="CHEBI:18420"/>
    </cofactor>
</comment>
<proteinExistence type="inferred from homology"/>
<dbReference type="PROSITE" id="PS00370">
    <property type="entry name" value="PEP_ENZYMES_PHOS_SITE"/>
    <property type="match status" value="1"/>
</dbReference>
<dbReference type="EMBL" id="CP092109">
    <property type="protein sequence ID" value="UWZ79919.1"/>
    <property type="molecule type" value="Genomic_DNA"/>
</dbReference>
<dbReference type="Pfam" id="PF00391">
    <property type="entry name" value="PEP-utilizers"/>
    <property type="match status" value="1"/>
</dbReference>
<dbReference type="Pfam" id="PF02896">
    <property type="entry name" value="PEP-utilizers_C"/>
    <property type="match status" value="1"/>
</dbReference>
<evidence type="ECO:0000256" key="6">
    <source>
        <dbReference type="ARBA" id="ARBA00022679"/>
    </source>
</evidence>
<evidence type="ECO:0000256" key="8">
    <source>
        <dbReference type="ARBA" id="ARBA00022741"/>
    </source>
</evidence>
<dbReference type="GO" id="GO:0050242">
    <property type="term" value="F:pyruvate, phosphate dikinase activity"/>
    <property type="evidence" value="ECO:0007669"/>
    <property type="project" value="UniProtKB-EC"/>
</dbReference>
<comment type="function">
    <text evidence="2">Catalyzes the reversible phosphorylation of pyruvate and phosphate.</text>
</comment>
<comment type="catalytic activity">
    <reaction evidence="12">
        <text>pyruvate + phosphate + ATP = phosphoenolpyruvate + AMP + diphosphate + H(+)</text>
        <dbReference type="Rhea" id="RHEA:10756"/>
        <dbReference type="ChEBI" id="CHEBI:15361"/>
        <dbReference type="ChEBI" id="CHEBI:15378"/>
        <dbReference type="ChEBI" id="CHEBI:30616"/>
        <dbReference type="ChEBI" id="CHEBI:33019"/>
        <dbReference type="ChEBI" id="CHEBI:43474"/>
        <dbReference type="ChEBI" id="CHEBI:58702"/>
        <dbReference type="ChEBI" id="CHEBI:456215"/>
        <dbReference type="EC" id="2.7.9.1"/>
    </reaction>
</comment>
<dbReference type="SUPFAM" id="SSF56059">
    <property type="entry name" value="Glutathione synthetase ATP-binding domain-like"/>
    <property type="match status" value="1"/>
</dbReference>
<dbReference type="InterPro" id="IPR013815">
    <property type="entry name" value="ATP_grasp_subdomain_1"/>
</dbReference>
<keyword evidence="9" id="KW-0418">Kinase</keyword>
<dbReference type="InterPro" id="IPR015813">
    <property type="entry name" value="Pyrv/PenolPyrv_kinase-like_dom"/>
</dbReference>
<dbReference type="Gene3D" id="3.20.20.60">
    <property type="entry name" value="Phosphoenolpyruvate-binding domains"/>
    <property type="match status" value="1"/>
</dbReference>
<name>A0ABY5ZN48_9BACT</name>
<evidence type="ECO:0000256" key="5">
    <source>
        <dbReference type="ARBA" id="ARBA00020138"/>
    </source>
</evidence>
<keyword evidence="16" id="KW-0670">Pyruvate</keyword>
<keyword evidence="8" id="KW-0547">Nucleotide-binding</keyword>
<evidence type="ECO:0000256" key="9">
    <source>
        <dbReference type="ARBA" id="ARBA00022777"/>
    </source>
</evidence>
<accession>A0ABY5ZN48</accession>
<comment type="similarity">
    <text evidence="3 12">Belongs to the PEP-utilizing enzyme family.</text>
</comment>
<dbReference type="PIRSF" id="PIRSF000853">
    <property type="entry name" value="PPDK"/>
    <property type="match status" value="1"/>
</dbReference>
<feature type="domain" description="PEP-utilising enzyme C-terminal" evidence="15">
    <location>
        <begin position="531"/>
        <end position="881"/>
    </location>
</feature>
<evidence type="ECO:0000313" key="17">
    <source>
        <dbReference type="Proteomes" id="UP001060414"/>
    </source>
</evidence>
<sequence length="887" mass="97502">MAAKYVYFFGEGKAEGRGDMKNLLGGKGANLADMTSIGLPVPPGFTLTTEVCTEFYKNNREYPAALKGQVEEALGQMERLMNKKFGDAQNPLLVSVRSGARASMPGMMDTVLNLGLNDDTIQGVIAQSGDKRFAYDSYRRFIQMYSNVVMGMKGELLEDILEDMKEEKGVHEDTELSAEDLKKLVTLFKDKVKETLGRDFPSDPHEQLWGAIGAVFGSWMNQRAITYRRLNNIPAEWGTAVNVQSMVFGNMGNDCATGVAFTRNPSTGEKVFYGEFLVNAQGEDVVAGIRTPQPINKGQGDGSLPSMEEVMPESYAQLMKIQQTLEKHYKDMQDIEFTIEKGKLYMLQTRNGKRTAHAAVKIAVDMEKEGLIDEQTAVLRVEPSQLDQLLHPSLDPKAPRTVIAKGLPASPGAVNGEVVFSADDAEDAARIGLKVILVRIETSPEDIHGMHAAQGILTARGGMTSHAAVVARGMGKCCVAGCGDIKVDYTKQEFTTRNGQLIKKGDVITLDGSTGEVMLGAVPTVSPELTGDFALLMKWVDKFRRLRVRTNADTPQDSKVAREFGAEGIGLCRTEHMFFDAERIMAVREMILAEDVDGRRKALAKILPMQKGDFKGIFREMKGLPVTIRLLDPPLHEFLPHKDEEIAEIAKVMGVTASVLKAKVESLHEFNPMLGHRGCRLGITYPEIYDMQVQAIMEAACELVKEEGFEIVPEIMIPLVGLVKELEIMRENAVRVADEVIERYGVSVTYLIGTMIELPRAALTADEVATQADFFSFGTNDLTQTTFGLSRDDSGKFLPFYIEKDILPNDPFVTIDQSGVGELVRMGCEKGRKTRPDIKLGICGEHGGDPQSVTFCHDIGLDYVSCSPYRVPVARLAAAHAALKQGK</sequence>
<protein>
    <recommendedName>
        <fullName evidence="5 12">Pyruvate, phosphate dikinase</fullName>
        <ecNumber evidence="4 12">2.7.9.1</ecNumber>
    </recommendedName>
</protein>
<dbReference type="InterPro" id="IPR036637">
    <property type="entry name" value="Phosphohistidine_dom_sf"/>
</dbReference>
<dbReference type="InterPro" id="IPR023151">
    <property type="entry name" value="PEP_util_CS"/>
</dbReference>
<keyword evidence="17" id="KW-1185">Reference proteome</keyword>
<dbReference type="PROSITE" id="PS00742">
    <property type="entry name" value="PEP_ENZYMES_2"/>
    <property type="match status" value="1"/>
</dbReference>
<evidence type="ECO:0000256" key="4">
    <source>
        <dbReference type="ARBA" id="ARBA00011994"/>
    </source>
</evidence>
<evidence type="ECO:0000256" key="2">
    <source>
        <dbReference type="ARBA" id="ARBA00003144"/>
    </source>
</evidence>
<dbReference type="SUPFAM" id="SSF51621">
    <property type="entry name" value="Phosphoenolpyruvate/pyruvate domain"/>
    <property type="match status" value="1"/>
</dbReference>
<keyword evidence="10" id="KW-0067">ATP-binding</keyword>
<dbReference type="InterPro" id="IPR040442">
    <property type="entry name" value="Pyrv_kinase-like_dom_sf"/>
</dbReference>
<dbReference type="NCBIfam" id="TIGR01828">
    <property type="entry name" value="pyru_phos_dikin"/>
    <property type="match status" value="1"/>
</dbReference>
<feature type="domain" description="PEP-utilising enzyme mobile" evidence="13">
    <location>
        <begin position="435"/>
        <end position="515"/>
    </location>
</feature>
<evidence type="ECO:0000313" key="16">
    <source>
        <dbReference type="EMBL" id="UWZ79919.1"/>
    </source>
</evidence>
<reference evidence="16" key="1">
    <citation type="journal article" date="2022" name="Environ. Microbiol.">
        <title>Geoalkalibacter halelectricus SAP #1 sp. nov. possessing extracellular electron transfer and mineral#reducing capabilities from a haloalkaline environment.</title>
        <authorList>
            <person name="Yadav S."/>
            <person name="Singh R."/>
            <person name="Sundharam S.S."/>
            <person name="Chaudhary S."/>
            <person name="Krishnamurthi S."/>
            <person name="Patil S.A."/>
        </authorList>
    </citation>
    <scope>NUCLEOTIDE SEQUENCE</scope>
    <source>
        <strain evidence="16">SAP-1</strain>
    </source>
</reference>
<keyword evidence="11" id="KW-0460">Magnesium</keyword>
<evidence type="ECO:0000256" key="7">
    <source>
        <dbReference type="ARBA" id="ARBA00022723"/>
    </source>
</evidence>
<dbReference type="InterPro" id="IPR008279">
    <property type="entry name" value="PEP-util_enz_mobile_dom"/>
</dbReference>
<dbReference type="Gene3D" id="1.10.189.10">
    <property type="entry name" value="Pyruvate Phosphate Dikinase, domain 2"/>
    <property type="match status" value="1"/>
</dbReference>
<dbReference type="InterPro" id="IPR018274">
    <property type="entry name" value="PEP_util_AS"/>
</dbReference>
<evidence type="ECO:0000256" key="10">
    <source>
        <dbReference type="ARBA" id="ARBA00022840"/>
    </source>
</evidence>
<dbReference type="PANTHER" id="PTHR22931">
    <property type="entry name" value="PHOSPHOENOLPYRUVATE DIKINASE-RELATED"/>
    <property type="match status" value="1"/>
</dbReference>
<evidence type="ECO:0000259" key="15">
    <source>
        <dbReference type="Pfam" id="PF02896"/>
    </source>
</evidence>
<dbReference type="PANTHER" id="PTHR22931:SF9">
    <property type="entry name" value="PYRUVATE, PHOSPHATE DIKINASE 1, CHLOROPLASTIC"/>
    <property type="match status" value="1"/>
</dbReference>
<dbReference type="Gene3D" id="3.50.30.10">
    <property type="entry name" value="Phosphohistidine domain"/>
    <property type="match status" value="1"/>
</dbReference>
<dbReference type="NCBIfam" id="NF004531">
    <property type="entry name" value="PRK05878.1"/>
    <property type="match status" value="1"/>
</dbReference>
<dbReference type="Proteomes" id="UP001060414">
    <property type="component" value="Chromosome"/>
</dbReference>